<feature type="chain" id="PRO_5032299229" description="CopC domain-containing protein" evidence="7">
    <location>
        <begin position="30"/>
        <end position="201"/>
    </location>
</feature>
<keyword evidence="3 7" id="KW-0732">Signal</keyword>
<evidence type="ECO:0000313" key="10">
    <source>
        <dbReference type="Proteomes" id="UP000578449"/>
    </source>
</evidence>
<dbReference type="AlphaFoldDB" id="A0A840P2T0"/>
<dbReference type="RefSeq" id="WP_185049819.1">
    <property type="nucleotide sequence ID" value="NZ_BAABIX010000005.1"/>
</dbReference>
<evidence type="ECO:0000256" key="2">
    <source>
        <dbReference type="ARBA" id="ARBA00022723"/>
    </source>
</evidence>
<keyword evidence="6" id="KW-0812">Transmembrane</keyword>
<dbReference type="EMBL" id="JACHGN010000005">
    <property type="protein sequence ID" value="MBB5132806.1"/>
    <property type="molecule type" value="Genomic_DNA"/>
</dbReference>
<dbReference type="Gene3D" id="2.60.40.1220">
    <property type="match status" value="1"/>
</dbReference>
<keyword evidence="6" id="KW-0472">Membrane</keyword>
<dbReference type="InterPro" id="IPR014755">
    <property type="entry name" value="Cu-Rt/internalin_Ig-like"/>
</dbReference>
<evidence type="ECO:0000259" key="8">
    <source>
        <dbReference type="Pfam" id="PF04234"/>
    </source>
</evidence>
<dbReference type="GO" id="GO:0042597">
    <property type="term" value="C:periplasmic space"/>
    <property type="evidence" value="ECO:0007669"/>
    <property type="project" value="InterPro"/>
</dbReference>
<dbReference type="GO" id="GO:0005886">
    <property type="term" value="C:plasma membrane"/>
    <property type="evidence" value="ECO:0007669"/>
    <property type="project" value="TreeGrafter"/>
</dbReference>
<feature type="compositionally biased region" description="Low complexity" evidence="5">
    <location>
        <begin position="124"/>
        <end position="159"/>
    </location>
</feature>
<proteinExistence type="predicted"/>
<comment type="caution">
    <text evidence="9">The sequence shown here is derived from an EMBL/GenBank/DDBJ whole genome shotgun (WGS) entry which is preliminary data.</text>
</comment>
<gene>
    <name evidence="9" type="ORF">HNP84_002527</name>
</gene>
<evidence type="ECO:0000256" key="6">
    <source>
        <dbReference type="SAM" id="Phobius"/>
    </source>
</evidence>
<sequence length="201" mass="20297">MKTSPLGAALWLPLAVIAVLLGLAAPALAHDALKRSDPAKNAEVESVREVTLEFTGKVRLPTVLVTGADGSRHHSGEAEVEGTVVTQAVTGPLPPGKYTIAYRVVSSDGHPIEGEIPFTVVGGASASPTPAAAESTPESTPATSPAETATTPAPAAPATQVAATREEAGGGGIPAWLWIAVGGLAGIGIGMYFSLRPKKRP</sequence>
<dbReference type="InterPro" id="IPR007348">
    <property type="entry name" value="CopC_dom"/>
</dbReference>
<evidence type="ECO:0000256" key="4">
    <source>
        <dbReference type="ARBA" id="ARBA00023008"/>
    </source>
</evidence>
<feature type="region of interest" description="Disordered" evidence="5">
    <location>
        <begin position="123"/>
        <end position="166"/>
    </location>
</feature>
<organism evidence="9 10">
    <name type="scientific">Thermocatellispora tengchongensis</name>
    <dbReference type="NCBI Taxonomy" id="1073253"/>
    <lineage>
        <taxon>Bacteria</taxon>
        <taxon>Bacillati</taxon>
        <taxon>Actinomycetota</taxon>
        <taxon>Actinomycetes</taxon>
        <taxon>Streptosporangiales</taxon>
        <taxon>Streptosporangiaceae</taxon>
        <taxon>Thermocatellispora</taxon>
    </lineage>
</organism>
<dbReference type="InterPro" id="IPR014756">
    <property type="entry name" value="Ig_E-set"/>
</dbReference>
<dbReference type="GO" id="GO:0005507">
    <property type="term" value="F:copper ion binding"/>
    <property type="evidence" value="ECO:0007669"/>
    <property type="project" value="InterPro"/>
</dbReference>
<keyword evidence="6" id="KW-1133">Transmembrane helix</keyword>
<evidence type="ECO:0000256" key="5">
    <source>
        <dbReference type="SAM" id="MobiDB-lite"/>
    </source>
</evidence>
<dbReference type="SUPFAM" id="SSF81296">
    <property type="entry name" value="E set domains"/>
    <property type="match status" value="1"/>
</dbReference>
<keyword evidence="10" id="KW-1185">Reference proteome</keyword>
<evidence type="ECO:0000256" key="7">
    <source>
        <dbReference type="SAM" id="SignalP"/>
    </source>
</evidence>
<feature type="domain" description="CopC" evidence="8">
    <location>
        <begin position="30"/>
        <end position="120"/>
    </location>
</feature>
<dbReference type="PANTHER" id="PTHR34820:SF4">
    <property type="entry name" value="INNER MEMBRANE PROTEIN YEBZ"/>
    <property type="match status" value="1"/>
</dbReference>
<keyword evidence="4" id="KW-0186">Copper</keyword>
<dbReference type="Pfam" id="PF04234">
    <property type="entry name" value="CopC"/>
    <property type="match status" value="1"/>
</dbReference>
<reference evidence="9 10" key="1">
    <citation type="submission" date="2020-08" db="EMBL/GenBank/DDBJ databases">
        <title>Genomic Encyclopedia of Type Strains, Phase IV (KMG-IV): sequencing the most valuable type-strain genomes for metagenomic binning, comparative biology and taxonomic classification.</title>
        <authorList>
            <person name="Goeker M."/>
        </authorList>
    </citation>
    <scope>NUCLEOTIDE SEQUENCE [LARGE SCALE GENOMIC DNA]</scope>
    <source>
        <strain evidence="9 10">DSM 45615</strain>
    </source>
</reference>
<dbReference type="InterPro" id="IPR032694">
    <property type="entry name" value="CopC/D"/>
</dbReference>
<dbReference type="GO" id="GO:0046688">
    <property type="term" value="P:response to copper ion"/>
    <property type="evidence" value="ECO:0007669"/>
    <property type="project" value="InterPro"/>
</dbReference>
<feature type="transmembrane region" description="Helical" evidence="6">
    <location>
        <begin position="175"/>
        <end position="195"/>
    </location>
</feature>
<evidence type="ECO:0000256" key="3">
    <source>
        <dbReference type="ARBA" id="ARBA00022729"/>
    </source>
</evidence>
<comment type="subcellular location">
    <subcellularLocation>
        <location evidence="1">Cell envelope</location>
    </subcellularLocation>
</comment>
<evidence type="ECO:0000256" key="1">
    <source>
        <dbReference type="ARBA" id="ARBA00004196"/>
    </source>
</evidence>
<dbReference type="PANTHER" id="PTHR34820">
    <property type="entry name" value="INNER MEMBRANE PROTEIN YEBZ"/>
    <property type="match status" value="1"/>
</dbReference>
<evidence type="ECO:0000313" key="9">
    <source>
        <dbReference type="EMBL" id="MBB5132806.1"/>
    </source>
</evidence>
<dbReference type="GO" id="GO:0030313">
    <property type="term" value="C:cell envelope"/>
    <property type="evidence" value="ECO:0007669"/>
    <property type="project" value="UniProtKB-SubCell"/>
</dbReference>
<feature type="signal peptide" evidence="7">
    <location>
        <begin position="1"/>
        <end position="29"/>
    </location>
</feature>
<dbReference type="Proteomes" id="UP000578449">
    <property type="component" value="Unassembled WGS sequence"/>
</dbReference>
<name>A0A840P2T0_9ACTN</name>
<dbReference type="GO" id="GO:0006825">
    <property type="term" value="P:copper ion transport"/>
    <property type="evidence" value="ECO:0007669"/>
    <property type="project" value="InterPro"/>
</dbReference>
<keyword evidence="2" id="KW-0479">Metal-binding</keyword>
<protein>
    <recommendedName>
        <fullName evidence="8">CopC domain-containing protein</fullName>
    </recommendedName>
</protein>
<accession>A0A840P2T0</accession>